<accession>A0A1F6V7H9</accession>
<name>A0A1F6V7H9_9BACT</name>
<sequence>MFINNYSFVVKMLQTDLTTLIEQINRTAGFNLFHWATGRDDLNDYKIKDRDDNYFRASQGMRQLPTNLFNWDGHPLKTRTGFEIFDYIVPHTKPHYVGVVNYPFPSETKTRVVYDKSDLKKAKMSFPSMDYILEVPRKGPLGWIGLTKKVELQPIKTITQEKKQLLSEYVNTDCNEPAHLLVLSVPVCCPDPSGRGAWQSQVTIFTTTNIVSSIEEYIAQNPTKYPEFLRALFPVTKFPNVYNNILSNLYDYTEIRFVDGNLSHSFFEKNNRLTSDYGLIYEHPTRRVKVG</sequence>
<organism evidence="1 2">
    <name type="scientific">Candidatus Nomurabacteria bacterium RIFCSPHIGHO2_01_FULL_39_10</name>
    <dbReference type="NCBI Taxonomy" id="1801733"/>
    <lineage>
        <taxon>Bacteria</taxon>
        <taxon>Candidatus Nomuraibacteriota</taxon>
    </lineage>
</organism>
<dbReference type="EMBL" id="MFTJ01000022">
    <property type="protein sequence ID" value="OGI65691.1"/>
    <property type="molecule type" value="Genomic_DNA"/>
</dbReference>
<proteinExistence type="predicted"/>
<evidence type="ECO:0000313" key="1">
    <source>
        <dbReference type="EMBL" id="OGI65691.1"/>
    </source>
</evidence>
<comment type="caution">
    <text evidence="1">The sequence shown here is derived from an EMBL/GenBank/DDBJ whole genome shotgun (WGS) entry which is preliminary data.</text>
</comment>
<evidence type="ECO:0000313" key="2">
    <source>
        <dbReference type="Proteomes" id="UP000178700"/>
    </source>
</evidence>
<protein>
    <submittedName>
        <fullName evidence="1">Uncharacterized protein</fullName>
    </submittedName>
</protein>
<reference evidence="1 2" key="1">
    <citation type="journal article" date="2016" name="Nat. Commun.">
        <title>Thousands of microbial genomes shed light on interconnected biogeochemical processes in an aquifer system.</title>
        <authorList>
            <person name="Anantharaman K."/>
            <person name="Brown C.T."/>
            <person name="Hug L.A."/>
            <person name="Sharon I."/>
            <person name="Castelle C.J."/>
            <person name="Probst A.J."/>
            <person name="Thomas B.C."/>
            <person name="Singh A."/>
            <person name="Wilkins M.J."/>
            <person name="Karaoz U."/>
            <person name="Brodie E.L."/>
            <person name="Williams K.H."/>
            <person name="Hubbard S.S."/>
            <person name="Banfield J.F."/>
        </authorList>
    </citation>
    <scope>NUCLEOTIDE SEQUENCE [LARGE SCALE GENOMIC DNA]</scope>
</reference>
<gene>
    <name evidence="1" type="ORF">A2642_04125</name>
</gene>
<dbReference type="AlphaFoldDB" id="A0A1F6V7H9"/>
<dbReference type="Proteomes" id="UP000178700">
    <property type="component" value="Unassembled WGS sequence"/>
</dbReference>